<sequence>MDDFGGGGGGGGGRRFRGGGSAGGKRGPKGGVQYVKHVPKFLQAYYDQQKAVEDEQEQELHVKAKHADDAGYDHHNATVVNEEELDEGDLLGLKIRHTHRDDRGLKTMDVSDLEAQGKFVFKKPEPKAKNAQAASLARQLGGDRGGGDPGEREKERDRPGPLSRSPFASGARSSQRDRGEEEGGLRGRPDESRSNGGSRGDGRGLRGRDERERERGGWGGRRERSWSRDRDRDRRRERSSSREGRRYSGRDRSRSRSRGRGGEGRRETERFGQGMRAWGGDEEKERRRDRGRDSAAEYRRDERDRDRRRERSASRERYRGRDTQREKERGGRSPDYAPYERTRREDKAPPLEREEAPPHRTGEDSHLTEDPYDPPAPALEEGGMSPPGEGTGGEEDLGVMTEEEMRIDDLCRFIDEDRMEGRREEEERRKRQEREAERAQERERERHREEARLPENNRRPGTTVAERGRAREHPQGVQMSSTTAKTKKGALKLSFGDEEDG</sequence>
<feature type="compositionally biased region" description="Basic and acidic residues" evidence="1">
    <location>
        <begin position="174"/>
        <end position="193"/>
    </location>
</feature>
<feature type="compositionally biased region" description="Basic and acidic residues" evidence="1">
    <location>
        <begin position="200"/>
        <end position="270"/>
    </location>
</feature>
<feature type="compositionally biased region" description="Basic and acidic residues" evidence="1">
    <location>
        <begin position="279"/>
        <end position="369"/>
    </location>
</feature>
<reference evidence="2" key="1">
    <citation type="submission" date="2014-11" db="EMBL/GenBank/DDBJ databases">
        <authorList>
            <person name="Otto D Thomas"/>
            <person name="Naeem Raeece"/>
        </authorList>
    </citation>
    <scope>NUCLEOTIDE SEQUENCE</scope>
</reference>
<name>A0A0G4I4V1_9ALVE</name>
<feature type="compositionally biased region" description="Gly residues" evidence="1">
    <location>
        <begin position="1"/>
        <end position="25"/>
    </location>
</feature>
<accession>A0A0G4I4V1</accession>
<evidence type="ECO:0000256" key="1">
    <source>
        <dbReference type="SAM" id="MobiDB-lite"/>
    </source>
</evidence>
<evidence type="ECO:0000313" key="2">
    <source>
        <dbReference type="EMBL" id="CEM52023.1"/>
    </source>
</evidence>
<feature type="compositionally biased region" description="Basic and acidic residues" evidence="1">
    <location>
        <begin position="403"/>
        <end position="458"/>
    </location>
</feature>
<feature type="region of interest" description="Disordered" evidence="1">
    <location>
        <begin position="1"/>
        <end position="31"/>
    </location>
</feature>
<feature type="region of interest" description="Disordered" evidence="1">
    <location>
        <begin position="119"/>
        <end position="501"/>
    </location>
</feature>
<dbReference type="EMBL" id="CDMZ01005122">
    <property type="protein sequence ID" value="CEM52023.1"/>
    <property type="molecule type" value="Genomic_DNA"/>
</dbReference>
<protein>
    <submittedName>
        <fullName evidence="2">Uncharacterized protein</fullName>
    </submittedName>
</protein>
<dbReference type="VEuPathDB" id="CryptoDB:Cvel_1819"/>
<gene>
    <name evidence="2" type="ORF">Cvel_1819</name>
</gene>
<feature type="region of interest" description="Disordered" evidence="1">
    <location>
        <begin position="54"/>
        <end position="73"/>
    </location>
</feature>
<organism evidence="2">
    <name type="scientific">Chromera velia CCMP2878</name>
    <dbReference type="NCBI Taxonomy" id="1169474"/>
    <lineage>
        <taxon>Eukaryota</taxon>
        <taxon>Sar</taxon>
        <taxon>Alveolata</taxon>
        <taxon>Colpodellida</taxon>
        <taxon>Chromeraceae</taxon>
        <taxon>Chromera</taxon>
    </lineage>
</organism>
<dbReference type="AlphaFoldDB" id="A0A0G4I4V1"/>
<proteinExistence type="predicted"/>
<feature type="compositionally biased region" description="Acidic residues" evidence="1">
    <location>
        <begin position="392"/>
        <end position="402"/>
    </location>
</feature>
<feature type="compositionally biased region" description="Basic and acidic residues" evidence="1">
    <location>
        <begin position="145"/>
        <end position="159"/>
    </location>
</feature>